<evidence type="ECO:0000256" key="1">
    <source>
        <dbReference type="ARBA" id="ARBA00007664"/>
    </source>
</evidence>
<evidence type="ECO:0000256" key="3">
    <source>
        <dbReference type="ARBA" id="ARBA00022801"/>
    </source>
</evidence>
<dbReference type="InterPro" id="IPR001254">
    <property type="entry name" value="Trypsin_dom"/>
</dbReference>
<dbReference type="AlphaFoldDB" id="D6WZJ7"/>
<evidence type="ECO:0000256" key="4">
    <source>
        <dbReference type="ARBA" id="ARBA00022825"/>
    </source>
</evidence>
<comment type="similarity">
    <text evidence="1">Belongs to the peptidase S1 family.</text>
</comment>
<evidence type="ECO:0000256" key="2">
    <source>
        <dbReference type="ARBA" id="ARBA00022670"/>
    </source>
</evidence>
<dbReference type="Proteomes" id="UP000007266">
    <property type="component" value="Linkage group 9"/>
</dbReference>
<dbReference type="GO" id="GO:0005615">
    <property type="term" value="C:extracellular space"/>
    <property type="evidence" value="ECO:0000318"/>
    <property type="project" value="GO_Central"/>
</dbReference>
<proteinExistence type="inferred from homology"/>
<evidence type="ECO:0000259" key="8">
    <source>
        <dbReference type="PROSITE" id="PS50240"/>
    </source>
</evidence>
<protein>
    <submittedName>
        <fullName evidence="9">Serine protease P128</fullName>
    </submittedName>
</protein>
<dbReference type="PROSITE" id="PS00134">
    <property type="entry name" value="TRYPSIN_HIS"/>
    <property type="match status" value="1"/>
</dbReference>
<dbReference type="GO" id="GO:0004252">
    <property type="term" value="F:serine-type endopeptidase activity"/>
    <property type="evidence" value="ECO:0007669"/>
    <property type="project" value="InterPro"/>
</dbReference>
<dbReference type="STRING" id="7070.D6WZJ7"/>
<dbReference type="InterPro" id="IPR050430">
    <property type="entry name" value="Peptidase_S1"/>
</dbReference>
<dbReference type="InterPro" id="IPR001314">
    <property type="entry name" value="Peptidase_S1A"/>
</dbReference>
<dbReference type="SUPFAM" id="SSF50494">
    <property type="entry name" value="Trypsin-like serine proteases"/>
    <property type="match status" value="1"/>
</dbReference>
<dbReference type="InterPro" id="IPR033116">
    <property type="entry name" value="TRYPSIN_SER"/>
</dbReference>
<dbReference type="GO" id="GO:0045087">
    <property type="term" value="P:innate immune response"/>
    <property type="evidence" value="ECO:0000318"/>
    <property type="project" value="GO_Central"/>
</dbReference>
<feature type="signal peptide" evidence="7">
    <location>
        <begin position="1"/>
        <end position="16"/>
    </location>
</feature>
<evidence type="ECO:0000256" key="7">
    <source>
        <dbReference type="SAM" id="SignalP"/>
    </source>
</evidence>
<dbReference type="MEROPS" id="S01.122"/>
<reference evidence="9 10" key="2">
    <citation type="journal article" date="2010" name="Nucleic Acids Res.">
        <title>BeetleBase in 2010: revisions to provide comprehensive genomic information for Tribolium castaneum.</title>
        <authorList>
            <person name="Kim H.S."/>
            <person name="Murphy T."/>
            <person name="Xia J."/>
            <person name="Caragea D."/>
            <person name="Park Y."/>
            <person name="Beeman R.W."/>
            <person name="Lorenzen M.D."/>
            <person name="Butcher S."/>
            <person name="Manak J.R."/>
            <person name="Brown S.J."/>
        </authorList>
    </citation>
    <scope>GENOME REANNOTATION</scope>
    <source>
        <strain evidence="9 10">Georgia GA2</strain>
    </source>
</reference>
<keyword evidence="7" id="KW-0732">Signal</keyword>
<evidence type="ECO:0000256" key="5">
    <source>
        <dbReference type="ARBA" id="ARBA00023157"/>
    </source>
</evidence>
<keyword evidence="10" id="KW-1185">Reference proteome</keyword>
<dbReference type="EMBL" id="KQ971372">
    <property type="protein sequence ID" value="EFA10698.1"/>
    <property type="molecule type" value="Genomic_DNA"/>
</dbReference>
<gene>
    <name evidence="9" type="primary">AUGUSTUS-3.0.2_11825</name>
    <name evidence="9" type="ORF">TcasGA2_TC011825</name>
</gene>
<dbReference type="PRINTS" id="PR00722">
    <property type="entry name" value="CHYMOTRYPSIN"/>
</dbReference>
<dbReference type="KEGG" id="tca:661012"/>
<name>D6WZJ7_TRICA</name>
<feature type="chain" id="PRO_5003090419" evidence="7">
    <location>
        <begin position="17"/>
        <end position="277"/>
    </location>
</feature>
<dbReference type="PROSITE" id="PS50240">
    <property type="entry name" value="TRYPSIN_DOM"/>
    <property type="match status" value="1"/>
</dbReference>
<dbReference type="PROSITE" id="PS00135">
    <property type="entry name" value="TRYPSIN_SER"/>
    <property type="match status" value="1"/>
</dbReference>
<dbReference type="OrthoDB" id="5565075at2759"/>
<dbReference type="FunFam" id="2.40.10.10:FF:000034">
    <property type="entry name" value="Eupolytin"/>
    <property type="match status" value="1"/>
</dbReference>
<feature type="domain" description="Peptidase S1" evidence="8">
    <location>
        <begin position="45"/>
        <end position="273"/>
    </location>
</feature>
<dbReference type="PhylomeDB" id="D6WZJ7"/>
<dbReference type="PANTHER" id="PTHR24276">
    <property type="entry name" value="POLYSERASE-RELATED"/>
    <property type="match status" value="1"/>
</dbReference>
<evidence type="ECO:0000256" key="6">
    <source>
        <dbReference type="RuleBase" id="RU363034"/>
    </source>
</evidence>
<keyword evidence="4 6" id="KW-0720">Serine protease</keyword>
<dbReference type="eggNOG" id="KOG3627">
    <property type="taxonomic scope" value="Eukaryota"/>
</dbReference>
<evidence type="ECO:0000313" key="9">
    <source>
        <dbReference type="EMBL" id="EFA10698.1"/>
    </source>
</evidence>
<evidence type="ECO:0000313" key="10">
    <source>
        <dbReference type="Proteomes" id="UP000007266"/>
    </source>
</evidence>
<dbReference type="PANTHER" id="PTHR24276:SF91">
    <property type="entry name" value="AT26814P-RELATED"/>
    <property type="match status" value="1"/>
</dbReference>
<dbReference type="GO" id="GO:0006508">
    <property type="term" value="P:proteolysis"/>
    <property type="evidence" value="ECO:0007669"/>
    <property type="project" value="UniProtKB-KW"/>
</dbReference>
<sequence length="277" mass="29878">MKTIILFLTITALAAAFPKTTKLHYRNLYKPPISGETKHKPNPRIIGGHEAIPHSIPYQAFLEIYADGEAYYCGGSLISQNYVLTAAHCGVGVTEALVTLGAHKVFETEDTQVKITSKEIKVHEEYDDNLIVNDIAVIKLPQPVNLTDSIKTVALPNKTDVNNTFVGTTARISGWGLTSGFGDVSKVLLYVDVNVITNIDCGNQFDEDFADSVLCTSGDQETGSCNGDSGGPLVVDGVQIGVVSFGVMWCLPGYPSGFTRITSFLDWIATNSDVVIN</sequence>
<dbReference type="InterPro" id="IPR009003">
    <property type="entry name" value="Peptidase_S1_PA"/>
</dbReference>
<keyword evidence="5" id="KW-1015">Disulfide bond</keyword>
<dbReference type="HOGENOM" id="CLU_006842_7_4_1"/>
<dbReference type="InParanoid" id="D6WZJ7"/>
<dbReference type="Pfam" id="PF00089">
    <property type="entry name" value="Trypsin"/>
    <property type="match status" value="1"/>
</dbReference>
<dbReference type="SMART" id="SM00020">
    <property type="entry name" value="Tryp_SPc"/>
    <property type="match status" value="1"/>
</dbReference>
<dbReference type="OMA" id="GAHNQAD"/>
<keyword evidence="3 6" id="KW-0378">Hydrolase</keyword>
<reference evidence="9 10" key="1">
    <citation type="journal article" date="2008" name="Nature">
        <title>The genome of the model beetle and pest Tribolium castaneum.</title>
        <authorList>
            <consortium name="Tribolium Genome Sequencing Consortium"/>
            <person name="Richards S."/>
            <person name="Gibbs R.A."/>
            <person name="Weinstock G.M."/>
            <person name="Brown S.J."/>
            <person name="Denell R."/>
            <person name="Beeman R.W."/>
            <person name="Gibbs R."/>
            <person name="Beeman R.W."/>
            <person name="Brown S.J."/>
            <person name="Bucher G."/>
            <person name="Friedrich M."/>
            <person name="Grimmelikhuijzen C.J."/>
            <person name="Klingler M."/>
            <person name="Lorenzen M."/>
            <person name="Richards S."/>
            <person name="Roth S."/>
            <person name="Schroder R."/>
            <person name="Tautz D."/>
            <person name="Zdobnov E.M."/>
            <person name="Muzny D."/>
            <person name="Gibbs R.A."/>
            <person name="Weinstock G.M."/>
            <person name="Attaway T."/>
            <person name="Bell S."/>
            <person name="Buhay C.J."/>
            <person name="Chandrabose M.N."/>
            <person name="Chavez D."/>
            <person name="Clerk-Blankenburg K.P."/>
            <person name="Cree A."/>
            <person name="Dao M."/>
            <person name="Davis C."/>
            <person name="Chacko J."/>
            <person name="Dinh H."/>
            <person name="Dugan-Rocha S."/>
            <person name="Fowler G."/>
            <person name="Garner T.T."/>
            <person name="Garnes J."/>
            <person name="Gnirke A."/>
            <person name="Hawes A."/>
            <person name="Hernandez J."/>
            <person name="Hines S."/>
            <person name="Holder M."/>
            <person name="Hume J."/>
            <person name="Jhangiani S.N."/>
            <person name="Joshi V."/>
            <person name="Khan Z.M."/>
            <person name="Jackson L."/>
            <person name="Kovar C."/>
            <person name="Kowis A."/>
            <person name="Lee S."/>
            <person name="Lewis L.R."/>
            <person name="Margolis J."/>
            <person name="Morgan M."/>
            <person name="Nazareth L.V."/>
            <person name="Nguyen N."/>
            <person name="Okwuonu G."/>
            <person name="Parker D."/>
            <person name="Richards S."/>
            <person name="Ruiz S.J."/>
            <person name="Santibanez J."/>
            <person name="Savard J."/>
            <person name="Scherer S.E."/>
            <person name="Schneider B."/>
            <person name="Sodergren E."/>
            <person name="Tautz D."/>
            <person name="Vattahil S."/>
            <person name="Villasana D."/>
            <person name="White C.S."/>
            <person name="Wright R."/>
            <person name="Park Y."/>
            <person name="Beeman R.W."/>
            <person name="Lord J."/>
            <person name="Oppert B."/>
            <person name="Lorenzen M."/>
            <person name="Brown S."/>
            <person name="Wang L."/>
            <person name="Savard J."/>
            <person name="Tautz D."/>
            <person name="Richards S."/>
            <person name="Weinstock G."/>
            <person name="Gibbs R.A."/>
            <person name="Liu Y."/>
            <person name="Worley K."/>
            <person name="Weinstock G."/>
            <person name="Elsik C.G."/>
            <person name="Reese J.T."/>
            <person name="Elhaik E."/>
            <person name="Landan G."/>
            <person name="Graur D."/>
            <person name="Arensburger P."/>
            <person name="Atkinson P."/>
            <person name="Beeman R.W."/>
            <person name="Beidler J."/>
            <person name="Brown S.J."/>
            <person name="Demuth J.P."/>
            <person name="Drury D.W."/>
            <person name="Du Y.Z."/>
            <person name="Fujiwara H."/>
            <person name="Lorenzen M."/>
            <person name="Maselli V."/>
            <person name="Osanai M."/>
            <person name="Park Y."/>
            <person name="Robertson H.M."/>
            <person name="Tu Z."/>
            <person name="Wang J.J."/>
            <person name="Wang S."/>
            <person name="Richards S."/>
            <person name="Song H."/>
            <person name="Zhang L."/>
            <person name="Sodergren E."/>
            <person name="Werner D."/>
            <person name="Stanke M."/>
            <person name="Morgenstern B."/>
            <person name="Solovyev V."/>
            <person name="Kosarev P."/>
            <person name="Brown G."/>
            <person name="Chen H.C."/>
            <person name="Ermolaeva O."/>
            <person name="Hlavina W."/>
            <person name="Kapustin Y."/>
            <person name="Kiryutin B."/>
            <person name="Kitts P."/>
            <person name="Maglott D."/>
            <person name="Pruitt K."/>
            <person name="Sapojnikov V."/>
            <person name="Souvorov A."/>
            <person name="Mackey A.J."/>
            <person name="Waterhouse R.M."/>
            <person name="Wyder S."/>
            <person name="Zdobnov E.M."/>
            <person name="Zdobnov E.M."/>
            <person name="Wyder S."/>
            <person name="Kriventseva E.V."/>
            <person name="Kadowaki T."/>
            <person name="Bork P."/>
            <person name="Aranda M."/>
            <person name="Bao R."/>
            <person name="Beermann A."/>
            <person name="Berns N."/>
            <person name="Bolognesi R."/>
            <person name="Bonneton F."/>
            <person name="Bopp D."/>
            <person name="Brown S.J."/>
            <person name="Bucher G."/>
            <person name="Butts T."/>
            <person name="Chaumot A."/>
            <person name="Denell R.E."/>
            <person name="Ferrier D.E."/>
            <person name="Friedrich M."/>
            <person name="Gordon C.M."/>
            <person name="Jindra M."/>
            <person name="Klingler M."/>
            <person name="Lan Q."/>
            <person name="Lattorff H.M."/>
            <person name="Laudet V."/>
            <person name="von Levetsow C."/>
            <person name="Liu Z."/>
            <person name="Lutz R."/>
            <person name="Lynch J.A."/>
            <person name="da Fonseca R.N."/>
            <person name="Posnien N."/>
            <person name="Reuter R."/>
            <person name="Roth S."/>
            <person name="Savard J."/>
            <person name="Schinko J.B."/>
            <person name="Schmitt C."/>
            <person name="Schoppmeier M."/>
            <person name="Schroder R."/>
            <person name="Shippy T.D."/>
            <person name="Simonnet F."/>
            <person name="Marques-Souza H."/>
            <person name="Tautz D."/>
            <person name="Tomoyasu Y."/>
            <person name="Trauner J."/>
            <person name="Van der Zee M."/>
            <person name="Vervoort M."/>
            <person name="Wittkopp N."/>
            <person name="Wimmer E.A."/>
            <person name="Yang X."/>
            <person name="Jones A.K."/>
            <person name="Sattelle D.B."/>
            <person name="Ebert P.R."/>
            <person name="Nelson D."/>
            <person name="Scott J.G."/>
            <person name="Beeman R.W."/>
            <person name="Muthukrishnan S."/>
            <person name="Kramer K.J."/>
            <person name="Arakane Y."/>
            <person name="Beeman R.W."/>
            <person name="Zhu Q."/>
            <person name="Hogenkamp D."/>
            <person name="Dixit R."/>
            <person name="Oppert B."/>
            <person name="Jiang H."/>
            <person name="Zou Z."/>
            <person name="Marshall J."/>
            <person name="Elpidina E."/>
            <person name="Vinokurov K."/>
            <person name="Oppert C."/>
            <person name="Zou Z."/>
            <person name="Evans J."/>
            <person name="Lu Z."/>
            <person name="Zhao P."/>
            <person name="Sumathipala N."/>
            <person name="Altincicek B."/>
            <person name="Vilcinskas A."/>
            <person name="Williams M."/>
            <person name="Hultmark D."/>
            <person name="Hetru C."/>
            <person name="Jiang H."/>
            <person name="Grimmelikhuijzen C.J."/>
            <person name="Hauser F."/>
            <person name="Cazzamali G."/>
            <person name="Williamson M."/>
            <person name="Park Y."/>
            <person name="Li B."/>
            <person name="Tanaka Y."/>
            <person name="Predel R."/>
            <person name="Neupert S."/>
            <person name="Schachtner J."/>
            <person name="Verleyen P."/>
            <person name="Raible F."/>
            <person name="Bork P."/>
            <person name="Friedrich M."/>
            <person name="Walden K.K."/>
            <person name="Robertson H.M."/>
            <person name="Angeli S."/>
            <person name="Foret S."/>
            <person name="Bucher G."/>
            <person name="Schuetz S."/>
            <person name="Maleszka R."/>
            <person name="Wimmer E.A."/>
            <person name="Beeman R.W."/>
            <person name="Lorenzen M."/>
            <person name="Tomoyasu Y."/>
            <person name="Miller S.C."/>
            <person name="Grossmann D."/>
            <person name="Bucher G."/>
        </authorList>
    </citation>
    <scope>NUCLEOTIDE SEQUENCE [LARGE SCALE GENOMIC DNA]</scope>
    <source>
        <strain evidence="9 10">Georgia GA2</strain>
    </source>
</reference>
<dbReference type="CDD" id="cd00190">
    <property type="entry name" value="Tryp_SPc"/>
    <property type="match status" value="1"/>
</dbReference>
<organism evidence="9 10">
    <name type="scientific">Tribolium castaneum</name>
    <name type="common">Red flour beetle</name>
    <dbReference type="NCBI Taxonomy" id="7070"/>
    <lineage>
        <taxon>Eukaryota</taxon>
        <taxon>Metazoa</taxon>
        <taxon>Ecdysozoa</taxon>
        <taxon>Arthropoda</taxon>
        <taxon>Hexapoda</taxon>
        <taxon>Insecta</taxon>
        <taxon>Pterygota</taxon>
        <taxon>Neoptera</taxon>
        <taxon>Endopterygota</taxon>
        <taxon>Coleoptera</taxon>
        <taxon>Polyphaga</taxon>
        <taxon>Cucujiformia</taxon>
        <taxon>Tenebrionidae</taxon>
        <taxon>Tenebrionidae incertae sedis</taxon>
        <taxon>Tribolium</taxon>
    </lineage>
</organism>
<accession>D6WZJ7</accession>
<dbReference type="InterPro" id="IPR043504">
    <property type="entry name" value="Peptidase_S1_PA_chymotrypsin"/>
</dbReference>
<dbReference type="Gene3D" id="2.40.10.10">
    <property type="entry name" value="Trypsin-like serine proteases"/>
    <property type="match status" value="1"/>
</dbReference>
<dbReference type="InterPro" id="IPR018114">
    <property type="entry name" value="TRYPSIN_HIS"/>
</dbReference>
<keyword evidence="2 6" id="KW-0645">Protease</keyword>